<proteinExistence type="predicted"/>
<evidence type="ECO:0000313" key="3">
    <source>
        <dbReference type="EMBL" id="WDZ83763.1"/>
    </source>
</evidence>
<keyword evidence="4" id="KW-1185">Reference proteome</keyword>
<name>A0ABY7ZMN2_9ACTN</name>
<keyword evidence="2" id="KW-0812">Transmembrane</keyword>
<keyword evidence="2" id="KW-0472">Membrane</keyword>
<feature type="transmembrane region" description="Helical" evidence="2">
    <location>
        <begin position="94"/>
        <end position="118"/>
    </location>
</feature>
<organism evidence="3 4">
    <name type="scientific">Micromonospora cathayae</name>
    <dbReference type="NCBI Taxonomy" id="3028804"/>
    <lineage>
        <taxon>Bacteria</taxon>
        <taxon>Bacillati</taxon>
        <taxon>Actinomycetota</taxon>
        <taxon>Actinomycetes</taxon>
        <taxon>Micromonosporales</taxon>
        <taxon>Micromonosporaceae</taxon>
        <taxon>Micromonospora</taxon>
    </lineage>
</organism>
<sequence length="124" mass="12593">MTGTVAGKDGPPRGGVVPGSGFTDRRTPVSSEATRGQPGQHEDERGSPLHDDSASPVRLALYAVSAGVIALAAGNGLGVAFFADNDTARAATLVMMMIAVGCLAGVLADPILSSLAAAQRRHRR</sequence>
<evidence type="ECO:0000313" key="4">
    <source>
        <dbReference type="Proteomes" id="UP001219605"/>
    </source>
</evidence>
<feature type="region of interest" description="Disordered" evidence="1">
    <location>
        <begin position="1"/>
        <end position="53"/>
    </location>
</feature>
<dbReference type="Proteomes" id="UP001219605">
    <property type="component" value="Chromosome"/>
</dbReference>
<accession>A0ABY7ZMN2</accession>
<feature type="transmembrane region" description="Helical" evidence="2">
    <location>
        <begin position="59"/>
        <end position="82"/>
    </location>
</feature>
<protein>
    <submittedName>
        <fullName evidence="3">Uncharacterized protein</fullName>
    </submittedName>
</protein>
<evidence type="ECO:0000256" key="2">
    <source>
        <dbReference type="SAM" id="Phobius"/>
    </source>
</evidence>
<evidence type="ECO:0000256" key="1">
    <source>
        <dbReference type="SAM" id="MobiDB-lite"/>
    </source>
</evidence>
<keyword evidence="2" id="KW-1133">Transmembrane helix</keyword>
<feature type="compositionally biased region" description="Basic and acidic residues" evidence="1">
    <location>
        <begin position="40"/>
        <end position="53"/>
    </location>
</feature>
<gene>
    <name evidence="3" type="ORF">PVK37_25365</name>
</gene>
<dbReference type="RefSeq" id="WP_275030321.1">
    <property type="nucleotide sequence ID" value="NZ_CP118615.1"/>
</dbReference>
<reference evidence="3 4" key="1">
    <citation type="submission" date="2023-02" db="EMBL/GenBank/DDBJ databases">
        <authorList>
            <person name="Mo P."/>
        </authorList>
    </citation>
    <scope>NUCLEOTIDE SEQUENCE [LARGE SCALE GENOMIC DNA]</scope>
    <source>
        <strain evidence="3 4">HUAS 3</strain>
    </source>
</reference>
<dbReference type="EMBL" id="CP118615">
    <property type="protein sequence ID" value="WDZ83763.1"/>
    <property type="molecule type" value="Genomic_DNA"/>
</dbReference>